<dbReference type="EMBL" id="LWBP01000078">
    <property type="protein sequence ID" value="OQP65078.1"/>
    <property type="molecule type" value="Genomic_DNA"/>
</dbReference>
<sequence length="59" mass="6858">MEYPTFVAILRMYNSSIPALRVIRYVKCPEKLNKNIALVLILCHIEIGFITFTFNTLQP</sequence>
<accession>A0A1V9G3I7</accession>
<dbReference type="Proteomes" id="UP000192276">
    <property type="component" value="Unassembled WGS sequence"/>
</dbReference>
<keyword evidence="1" id="KW-0472">Membrane</keyword>
<feature type="transmembrane region" description="Helical" evidence="1">
    <location>
        <begin position="35"/>
        <end position="54"/>
    </location>
</feature>
<organism evidence="2 3">
    <name type="scientific">Niastella populi</name>
    <dbReference type="NCBI Taxonomy" id="550983"/>
    <lineage>
        <taxon>Bacteria</taxon>
        <taxon>Pseudomonadati</taxon>
        <taxon>Bacteroidota</taxon>
        <taxon>Chitinophagia</taxon>
        <taxon>Chitinophagales</taxon>
        <taxon>Chitinophagaceae</taxon>
        <taxon>Niastella</taxon>
    </lineage>
</organism>
<reference evidence="3" key="1">
    <citation type="submission" date="2016-04" db="EMBL/GenBank/DDBJ databases">
        <authorList>
            <person name="Chen L."/>
            <person name="Zhuang W."/>
            <person name="Wang G."/>
        </authorList>
    </citation>
    <scope>NUCLEOTIDE SEQUENCE [LARGE SCALE GENOMIC DNA]</scope>
    <source>
        <strain evidence="3">208</strain>
    </source>
</reference>
<keyword evidence="1" id="KW-0812">Transmembrane</keyword>
<keyword evidence="3" id="KW-1185">Reference proteome</keyword>
<gene>
    <name evidence="2" type="ORF">A4R26_15335</name>
</gene>
<proteinExistence type="predicted"/>
<protein>
    <submittedName>
        <fullName evidence="2">Uncharacterized protein</fullName>
    </submittedName>
</protein>
<evidence type="ECO:0000313" key="2">
    <source>
        <dbReference type="EMBL" id="OQP65078.1"/>
    </source>
</evidence>
<keyword evidence="1" id="KW-1133">Transmembrane helix</keyword>
<evidence type="ECO:0000256" key="1">
    <source>
        <dbReference type="SAM" id="Phobius"/>
    </source>
</evidence>
<dbReference type="AlphaFoldDB" id="A0A1V9G3I7"/>
<dbReference type="STRING" id="550983.A4R26_15335"/>
<comment type="caution">
    <text evidence="2">The sequence shown here is derived from an EMBL/GenBank/DDBJ whole genome shotgun (WGS) entry which is preliminary data.</text>
</comment>
<name>A0A1V9G3I7_9BACT</name>
<evidence type="ECO:0000313" key="3">
    <source>
        <dbReference type="Proteomes" id="UP000192276"/>
    </source>
</evidence>